<feature type="non-terminal residue" evidence="2">
    <location>
        <position position="1"/>
    </location>
</feature>
<feature type="region of interest" description="Disordered" evidence="1">
    <location>
        <begin position="31"/>
        <end position="106"/>
    </location>
</feature>
<evidence type="ECO:0000256" key="1">
    <source>
        <dbReference type="SAM" id="MobiDB-lite"/>
    </source>
</evidence>
<feature type="compositionally biased region" description="Basic residues" evidence="1">
    <location>
        <begin position="50"/>
        <end position="65"/>
    </location>
</feature>
<accession>A0A6J4H6N9</accession>
<feature type="non-terminal residue" evidence="2">
    <location>
        <position position="106"/>
    </location>
</feature>
<organism evidence="2">
    <name type="scientific">uncultured Actinomycetospora sp</name>
    <dbReference type="NCBI Taxonomy" id="1135996"/>
    <lineage>
        <taxon>Bacteria</taxon>
        <taxon>Bacillati</taxon>
        <taxon>Actinomycetota</taxon>
        <taxon>Actinomycetes</taxon>
        <taxon>Pseudonocardiales</taxon>
        <taxon>Pseudonocardiaceae</taxon>
        <taxon>Actinomycetospora</taxon>
        <taxon>environmental samples</taxon>
    </lineage>
</organism>
<reference evidence="2" key="1">
    <citation type="submission" date="2020-02" db="EMBL/GenBank/DDBJ databases">
        <authorList>
            <person name="Meier V. D."/>
        </authorList>
    </citation>
    <scope>NUCLEOTIDE SEQUENCE</scope>
    <source>
        <strain evidence="2">AVDCRST_MAG54</strain>
    </source>
</reference>
<evidence type="ECO:0000313" key="2">
    <source>
        <dbReference type="EMBL" id="CAA9216320.1"/>
    </source>
</evidence>
<gene>
    <name evidence="2" type="ORF">AVDCRST_MAG54-349</name>
</gene>
<sequence length="106" mass="11717">ERGGSREVRDRHGALALPRVPRHRRAVLLRGGDRAPLLPGQLGGREGPERRRRGLLRGHHVRRLGVGHVPAGAVRQERAGGDVQGRQRRGARQARPAPRRGALQRL</sequence>
<protein>
    <submittedName>
        <fullName evidence="2">Protein often found in Actinomycetes clustered with signal peptidase and/or RNaseHII</fullName>
    </submittedName>
</protein>
<proteinExistence type="predicted"/>
<dbReference type="AlphaFoldDB" id="A0A6J4H6N9"/>
<feature type="compositionally biased region" description="Low complexity" evidence="1">
    <location>
        <begin position="93"/>
        <end position="106"/>
    </location>
</feature>
<name>A0A6J4H6N9_9PSEU</name>
<dbReference type="EMBL" id="CADCTH010000047">
    <property type="protein sequence ID" value="CAA9216320.1"/>
    <property type="molecule type" value="Genomic_DNA"/>
</dbReference>